<dbReference type="InterPro" id="IPR045155">
    <property type="entry name" value="Beta-lactam_cat"/>
</dbReference>
<dbReference type="InterPro" id="IPR012338">
    <property type="entry name" value="Beta-lactam/transpept-like"/>
</dbReference>
<feature type="signal peptide" evidence="1">
    <location>
        <begin position="1"/>
        <end position="22"/>
    </location>
</feature>
<dbReference type="RefSeq" id="WP_190473100.1">
    <property type="nucleotide sequence ID" value="NZ_JACJSG010000017.1"/>
</dbReference>
<keyword evidence="5" id="KW-1185">Reference proteome</keyword>
<dbReference type="Gene3D" id="3.40.710.10">
    <property type="entry name" value="DD-peptidase/beta-lactamase superfamily"/>
    <property type="match status" value="1"/>
</dbReference>
<dbReference type="Pfam" id="PF11741">
    <property type="entry name" value="AMIN"/>
    <property type="match status" value="1"/>
</dbReference>
<organism evidence="4 5">
    <name type="scientific">Anabaena azotica FACHB-119</name>
    <dbReference type="NCBI Taxonomy" id="947527"/>
    <lineage>
        <taxon>Bacteria</taxon>
        <taxon>Bacillati</taxon>
        <taxon>Cyanobacteriota</taxon>
        <taxon>Cyanophyceae</taxon>
        <taxon>Nostocales</taxon>
        <taxon>Nostocaceae</taxon>
        <taxon>Anabaena</taxon>
        <taxon>Anabaena azotica</taxon>
    </lineage>
</organism>
<feature type="chain" id="PRO_5045602435" evidence="1">
    <location>
        <begin position="23"/>
        <end position="426"/>
    </location>
</feature>
<dbReference type="PANTHER" id="PTHR35333:SF4">
    <property type="entry name" value="SLR0121 PROTEIN"/>
    <property type="match status" value="1"/>
</dbReference>
<name>A0ABR8D5F5_9NOST</name>
<evidence type="ECO:0000313" key="5">
    <source>
        <dbReference type="Proteomes" id="UP000661112"/>
    </source>
</evidence>
<keyword evidence="4" id="KW-0378">Hydrolase</keyword>
<reference evidence="4 5" key="1">
    <citation type="journal article" date="2020" name="ISME J.">
        <title>Comparative genomics reveals insights into cyanobacterial evolution and habitat adaptation.</title>
        <authorList>
            <person name="Chen M.Y."/>
            <person name="Teng W.K."/>
            <person name="Zhao L."/>
            <person name="Hu C.X."/>
            <person name="Zhou Y.K."/>
            <person name="Han B.P."/>
            <person name="Song L.R."/>
            <person name="Shu W.S."/>
        </authorList>
    </citation>
    <scope>NUCLEOTIDE SEQUENCE [LARGE SCALE GENOMIC DNA]</scope>
    <source>
        <strain evidence="4 5">FACHB-119</strain>
    </source>
</reference>
<dbReference type="SUPFAM" id="SSF56601">
    <property type="entry name" value="beta-lactamase/transpeptidase-like"/>
    <property type="match status" value="1"/>
</dbReference>
<dbReference type="Proteomes" id="UP000661112">
    <property type="component" value="Unassembled WGS sequence"/>
</dbReference>
<sequence>MKSPFLLLGLISTILLSTPANAARLESWKFDPNRNQLNITTDSEVKPRAFLISNPDRIVIDLPGTSFQNNTQRRNFGAAVREIRIGKVENNTARIVIELAPGYTTTPDKLVIKGDSASHWIVNFSAIRQEADSTTVSSEEKVTIPVNQNLEFAGVVPLSREISQLDSKIKQLMNRYSSLSPGMFFLDMETGEYLDINGEKTFAAASTIKFPILIALFQEIDAGRINPNETLVMRRDLMTGGSGTMQYAKPGRKYSLMETASKMMIISDNTATNMIIDRLGGKNVLNQKFRSWGLQNTIIRNLLGDFKGTNKTSPKDLVRLAALISNNKLLTASSNAQVMDIMLRCKNRSLLPAGLGKGATIAHKTGTLGRVLADAGIIQTPSGKRYLAGIMVARPFGDARARAFINQVSRLVYGYIDQPTSASRNF</sequence>
<keyword evidence="1" id="KW-0732">Signal</keyword>
<comment type="caution">
    <text evidence="4">The sequence shown here is derived from an EMBL/GenBank/DDBJ whole genome shotgun (WGS) entry which is preliminary data.</text>
</comment>
<dbReference type="InterPro" id="IPR021731">
    <property type="entry name" value="AMIN_dom"/>
</dbReference>
<evidence type="ECO:0000259" key="2">
    <source>
        <dbReference type="Pfam" id="PF11741"/>
    </source>
</evidence>
<evidence type="ECO:0000313" key="4">
    <source>
        <dbReference type="EMBL" id="MBD2501716.1"/>
    </source>
</evidence>
<dbReference type="EMBL" id="JACJSG010000017">
    <property type="protein sequence ID" value="MBD2501716.1"/>
    <property type="molecule type" value="Genomic_DNA"/>
</dbReference>
<feature type="domain" description="AMIN" evidence="2">
    <location>
        <begin position="26"/>
        <end position="122"/>
    </location>
</feature>
<accession>A0ABR8D5F5</accession>
<evidence type="ECO:0000259" key="3">
    <source>
        <dbReference type="Pfam" id="PF13354"/>
    </source>
</evidence>
<dbReference type="GO" id="GO:0016787">
    <property type="term" value="F:hydrolase activity"/>
    <property type="evidence" value="ECO:0007669"/>
    <property type="project" value="UniProtKB-KW"/>
</dbReference>
<evidence type="ECO:0000256" key="1">
    <source>
        <dbReference type="SAM" id="SignalP"/>
    </source>
</evidence>
<dbReference type="Pfam" id="PF13354">
    <property type="entry name" value="Beta-lactamase2"/>
    <property type="match status" value="1"/>
</dbReference>
<dbReference type="InterPro" id="IPR000871">
    <property type="entry name" value="Beta-lactam_class-A"/>
</dbReference>
<dbReference type="PANTHER" id="PTHR35333">
    <property type="entry name" value="BETA-LACTAMASE"/>
    <property type="match status" value="1"/>
</dbReference>
<feature type="domain" description="Beta-lactamase class A catalytic" evidence="3">
    <location>
        <begin position="182"/>
        <end position="392"/>
    </location>
</feature>
<dbReference type="Gene3D" id="2.60.40.3500">
    <property type="match status" value="1"/>
</dbReference>
<protein>
    <submittedName>
        <fullName evidence="4">Serine hydrolase</fullName>
    </submittedName>
</protein>
<proteinExistence type="predicted"/>
<gene>
    <name evidence="4" type="ORF">H6G83_14075</name>
</gene>